<dbReference type="EMBL" id="MU003698">
    <property type="protein sequence ID" value="KAF2811435.1"/>
    <property type="molecule type" value="Genomic_DNA"/>
</dbReference>
<proteinExistence type="predicted"/>
<dbReference type="GeneID" id="54454832"/>
<keyword evidence="2" id="KW-1185">Reference proteome</keyword>
<evidence type="ECO:0000313" key="2">
    <source>
        <dbReference type="Proteomes" id="UP000504636"/>
    </source>
</evidence>
<sequence>MWRRSRFSISRGPDRCSFVKTSADIRHRSHACLVCFTSPHGPLSHFFYKTPIPAANLSSFLHGVETVEGDKHVLRENSMLACASAAKSKFAAIQAMVVDLVGCSTPCIGSCHGVVGMWCKNVSWKAKWSGGGGWWINKIDPNLRCKTGSSRTTMEWSGGFGAQDKERCDDAH</sequence>
<reference evidence="3" key="3">
    <citation type="submission" date="2025-04" db="UniProtKB">
        <authorList>
            <consortium name="RefSeq"/>
        </authorList>
    </citation>
    <scope>IDENTIFICATION</scope>
    <source>
        <strain evidence="3">CBS 304.34</strain>
    </source>
</reference>
<reference evidence="3" key="2">
    <citation type="submission" date="2020-04" db="EMBL/GenBank/DDBJ databases">
        <authorList>
            <consortium name="NCBI Genome Project"/>
        </authorList>
    </citation>
    <scope>NUCLEOTIDE SEQUENCE</scope>
    <source>
        <strain evidence="3">CBS 304.34</strain>
    </source>
</reference>
<gene>
    <name evidence="1 3" type="ORF">BDZ99DRAFT_275224</name>
</gene>
<evidence type="ECO:0000313" key="3">
    <source>
        <dbReference type="RefSeq" id="XP_033578399.1"/>
    </source>
</evidence>
<dbReference type="AlphaFoldDB" id="A0A6A6YTY4"/>
<organism evidence="1">
    <name type="scientific">Mytilinidion resinicola</name>
    <dbReference type="NCBI Taxonomy" id="574789"/>
    <lineage>
        <taxon>Eukaryota</taxon>
        <taxon>Fungi</taxon>
        <taxon>Dikarya</taxon>
        <taxon>Ascomycota</taxon>
        <taxon>Pezizomycotina</taxon>
        <taxon>Dothideomycetes</taxon>
        <taxon>Pleosporomycetidae</taxon>
        <taxon>Mytilinidiales</taxon>
        <taxon>Mytilinidiaceae</taxon>
        <taxon>Mytilinidion</taxon>
    </lineage>
</organism>
<evidence type="ECO:0000313" key="1">
    <source>
        <dbReference type="EMBL" id="KAF2811435.1"/>
    </source>
</evidence>
<protein>
    <submittedName>
        <fullName evidence="1 3">Uncharacterized protein</fullName>
    </submittedName>
</protein>
<dbReference type="Proteomes" id="UP000504636">
    <property type="component" value="Unplaced"/>
</dbReference>
<name>A0A6A6YTY4_9PEZI</name>
<dbReference type="RefSeq" id="XP_033578399.1">
    <property type="nucleotide sequence ID" value="XM_033713939.1"/>
</dbReference>
<accession>A0A6A6YTY4</accession>
<reference evidence="1 3" key="1">
    <citation type="journal article" date="2020" name="Stud. Mycol.">
        <title>101 Dothideomycetes genomes: a test case for predicting lifestyles and emergence of pathogens.</title>
        <authorList>
            <person name="Haridas S."/>
            <person name="Albert R."/>
            <person name="Binder M."/>
            <person name="Bloem J."/>
            <person name="Labutti K."/>
            <person name="Salamov A."/>
            <person name="Andreopoulos B."/>
            <person name="Baker S."/>
            <person name="Barry K."/>
            <person name="Bills G."/>
            <person name="Bluhm B."/>
            <person name="Cannon C."/>
            <person name="Castanera R."/>
            <person name="Culley D."/>
            <person name="Daum C."/>
            <person name="Ezra D."/>
            <person name="Gonzalez J."/>
            <person name="Henrissat B."/>
            <person name="Kuo A."/>
            <person name="Liang C."/>
            <person name="Lipzen A."/>
            <person name="Lutzoni F."/>
            <person name="Magnuson J."/>
            <person name="Mondo S."/>
            <person name="Nolan M."/>
            <person name="Ohm R."/>
            <person name="Pangilinan J."/>
            <person name="Park H.-J."/>
            <person name="Ramirez L."/>
            <person name="Alfaro M."/>
            <person name="Sun H."/>
            <person name="Tritt A."/>
            <person name="Yoshinaga Y."/>
            <person name="Zwiers L.-H."/>
            <person name="Turgeon B."/>
            <person name="Goodwin S."/>
            <person name="Spatafora J."/>
            <person name="Crous P."/>
            <person name="Grigoriev I."/>
        </authorList>
    </citation>
    <scope>NUCLEOTIDE SEQUENCE</scope>
    <source>
        <strain evidence="1 3">CBS 304.34</strain>
    </source>
</reference>